<evidence type="ECO:0000313" key="1">
    <source>
        <dbReference type="EMBL" id="QKQ29380.1"/>
    </source>
</evidence>
<protein>
    <submittedName>
        <fullName evidence="1">Uncharacterized protein</fullName>
    </submittedName>
</protein>
<proteinExistence type="predicted"/>
<organism evidence="1 2">
    <name type="scientific">Staphylococcus hominis</name>
    <dbReference type="NCBI Taxonomy" id="1290"/>
    <lineage>
        <taxon>Bacteria</taxon>
        <taxon>Bacillati</taxon>
        <taxon>Bacillota</taxon>
        <taxon>Bacilli</taxon>
        <taxon>Bacillales</taxon>
        <taxon>Staphylococcaceae</taxon>
        <taxon>Staphylococcus</taxon>
    </lineage>
</organism>
<sequence>MKKTYFYKMKGYISSYTLFILSIYLIIISTYSAQYSIKLKTIHNIQIYYDSIISDKLKRGD</sequence>
<dbReference type="Proteomes" id="UP000509636">
    <property type="component" value="Chromosome"/>
</dbReference>
<evidence type="ECO:0000313" key="2">
    <source>
        <dbReference type="Proteomes" id="UP000509636"/>
    </source>
</evidence>
<dbReference type="AlphaFoldDB" id="A0A1L8Y7H6"/>
<gene>
    <name evidence="1" type="ORF">FOB69_10775</name>
</gene>
<dbReference type="EMBL" id="CP054550">
    <property type="protein sequence ID" value="QKQ29380.1"/>
    <property type="molecule type" value="Genomic_DNA"/>
</dbReference>
<accession>A0A1L8Y7H6</accession>
<reference evidence="1 2" key="1">
    <citation type="submission" date="2019-09" db="EMBL/GenBank/DDBJ databases">
        <title>FDA dAtabase for Regulatory Grade micrObial Sequences (FDA-ARGOS): Supporting development and validation of Infectious Disease Dx tests.</title>
        <authorList>
            <person name="Sciortino C."/>
            <person name="Tallon L."/>
            <person name="Sadzewicz L."/>
            <person name="Vavikolanu K."/>
            <person name="Mehta A."/>
            <person name="Aluvathingal J."/>
            <person name="Nadendla S."/>
            <person name="Nandy P."/>
            <person name="Geyer C."/>
            <person name="Yan Y."/>
            <person name="Sichtig H."/>
        </authorList>
    </citation>
    <scope>NUCLEOTIDE SEQUENCE [LARGE SCALE GENOMIC DNA]</scope>
    <source>
        <strain evidence="1 2">FDAARGOS_661</strain>
    </source>
</reference>
<name>A0A1L8Y7H6_STAHO</name>